<gene>
    <name evidence="15" type="primary">ZNF214_2</name>
    <name evidence="15" type="ORF">AVEN_152762_1</name>
</gene>
<accession>A0A4Y2KWW5</accession>
<dbReference type="Pfam" id="PF00096">
    <property type="entry name" value="zf-C2H2"/>
    <property type="match status" value="1"/>
</dbReference>
<dbReference type="InterPro" id="IPR036236">
    <property type="entry name" value="Znf_C2H2_sf"/>
</dbReference>
<evidence type="ECO:0000256" key="5">
    <source>
        <dbReference type="ARBA" id="ARBA00022737"/>
    </source>
</evidence>
<dbReference type="Gene3D" id="3.30.160.60">
    <property type="entry name" value="Classic Zinc Finger"/>
    <property type="match status" value="4"/>
</dbReference>
<dbReference type="GO" id="GO:0005634">
    <property type="term" value="C:nucleus"/>
    <property type="evidence" value="ECO:0007669"/>
    <property type="project" value="UniProtKB-SubCell"/>
</dbReference>
<dbReference type="GO" id="GO:0000981">
    <property type="term" value="F:DNA-binding transcription factor activity, RNA polymerase II-specific"/>
    <property type="evidence" value="ECO:0007669"/>
    <property type="project" value="TreeGrafter"/>
</dbReference>
<dbReference type="FunFam" id="3.30.160.60:FF:001498">
    <property type="entry name" value="Zinc finger protein 404"/>
    <property type="match status" value="1"/>
</dbReference>
<dbReference type="EMBL" id="BGPR01005106">
    <property type="protein sequence ID" value="GBN06871.1"/>
    <property type="molecule type" value="Genomic_DNA"/>
</dbReference>
<keyword evidence="8" id="KW-0238">DNA-binding</keyword>
<dbReference type="PANTHER" id="PTHR23235:SF120">
    <property type="entry name" value="KRUPPEL-LIKE FACTOR 15"/>
    <property type="match status" value="1"/>
</dbReference>
<evidence type="ECO:0000256" key="11">
    <source>
        <dbReference type="ARBA" id="ARBA00053345"/>
    </source>
</evidence>
<evidence type="ECO:0000256" key="10">
    <source>
        <dbReference type="ARBA" id="ARBA00023843"/>
    </source>
</evidence>
<comment type="similarity">
    <text evidence="2">Belongs to the krueppel C2H2-type zinc-finger protein family.</text>
</comment>
<dbReference type="PANTHER" id="PTHR23235">
    <property type="entry name" value="KRUEPPEL-LIKE TRANSCRIPTION FACTOR"/>
    <property type="match status" value="1"/>
</dbReference>
<evidence type="ECO:0000256" key="2">
    <source>
        <dbReference type="ARBA" id="ARBA00006991"/>
    </source>
</evidence>
<keyword evidence="4" id="KW-0479">Metal-binding</keyword>
<evidence type="ECO:0000259" key="14">
    <source>
        <dbReference type="PROSITE" id="PS50157"/>
    </source>
</evidence>
<proteinExistence type="inferred from homology"/>
<feature type="region of interest" description="Disordered" evidence="13">
    <location>
        <begin position="1"/>
        <end position="25"/>
    </location>
</feature>
<sequence>MKDPGWSSLKPVSQRKRKNTSFGVNTNTCKMKQKSSAFICRRKERYLDSISASPTCIERDGNKAEAQKGKYCSKIKSISAKVIQIDDSSSSEIATNSLPLGSLPDAEAVSVAGPSGIHTQSRRTGNEKCFLCDFCEKDLDNKHNLNAHHRTHTGEKPFACSTCGKRFNKRGNLTTHFRTHTGEKPFACHGCSKGFAQRNHLACHLRTHTGEKPYKCKLFGMPFADERNCNAYYKRKHGGK</sequence>
<evidence type="ECO:0000313" key="15">
    <source>
        <dbReference type="EMBL" id="GBN06871.1"/>
    </source>
</evidence>
<keyword evidence="7" id="KW-0862">Zinc</keyword>
<feature type="domain" description="C2H2-type" evidence="14">
    <location>
        <begin position="186"/>
        <end position="213"/>
    </location>
</feature>
<dbReference type="SUPFAM" id="SSF57667">
    <property type="entry name" value="beta-beta-alpha zinc fingers"/>
    <property type="match status" value="2"/>
</dbReference>
<evidence type="ECO:0000256" key="3">
    <source>
        <dbReference type="ARBA" id="ARBA00022492"/>
    </source>
</evidence>
<evidence type="ECO:0000256" key="8">
    <source>
        <dbReference type="ARBA" id="ARBA00023125"/>
    </source>
</evidence>
<keyword evidence="6 12" id="KW-0863">Zinc-finger</keyword>
<evidence type="ECO:0000256" key="7">
    <source>
        <dbReference type="ARBA" id="ARBA00022833"/>
    </source>
</evidence>
<comment type="subcellular location">
    <subcellularLocation>
        <location evidence="1">Nucleus</location>
    </subcellularLocation>
</comment>
<evidence type="ECO:0000256" key="4">
    <source>
        <dbReference type="ARBA" id="ARBA00022723"/>
    </source>
</evidence>
<dbReference type="SMART" id="SM00355">
    <property type="entry name" value="ZnF_C2H2"/>
    <property type="match status" value="3"/>
</dbReference>
<feature type="domain" description="C2H2-type" evidence="14">
    <location>
        <begin position="158"/>
        <end position="185"/>
    </location>
</feature>
<evidence type="ECO:0000256" key="13">
    <source>
        <dbReference type="SAM" id="MobiDB-lite"/>
    </source>
</evidence>
<evidence type="ECO:0000256" key="1">
    <source>
        <dbReference type="ARBA" id="ARBA00004123"/>
    </source>
</evidence>
<evidence type="ECO:0000256" key="12">
    <source>
        <dbReference type="PROSITE-ProRule" id="PRU00042"/>
    </source>
</evidence>
<evidence type="ECO:0000313" key="16">
    <source>
        <dbReference type="Proteomes" id="UP000499080"/>
    </source>
</evidence>
<organism evidence="15 16">
    <name type="scientific">Araneus ventricosus</name>
    <name type="common">Orbweaver spider</name>
    <name type="synonym">Epeira ventricosa</name>
    <dbReference type="NCBI Taxonomy" id="182803"/>
    <lineage>
        <taxon>Eukaryota</taxon>
        <taxon>Metazoa</taxon>
        <taxon>Ecdysozoa</taxon>
        <taxon>Arthropoda</taxon>
        <taxon>Chelicerata</taxon>
        <taxon>Arachnida</taxon>
        <taxon>Araneae</taxon>
        <taxon>Araneomorphae</taxon>
        <taxon>Entelegynae</taxon>
        <taxon>Araneoidea</taxon>
        <taxon>Araneidae</taxon>
        <taxon>Araneus</taxon>
    </lineage>
</organism>
<dbReference type="FunFam" id="3.30.160.60:FF:001954">
    <property type="entry name" value="Zinc finger protein 787"/>
    <property type="match status" value="1"/>
</dbReference>
<protein>
    <recommendedName>
        <fullName evidence="10">Protein krueppel</fullName>
    </recommendedName>
</protein>
<keyword evidence="16" id="KW-1185">Reference proteome</keyword>
<evidence type="ECO:0000256" key="6">
    <source>
        <dbReference type="ARBA" id="ARBA00022771"/>
    </source>
</evidence>
<dbReference type="OrthoDB" id="8922241at2759"/>
<keyword evidence="3" id="KW-0302">Gap protein</keyword>
<dbReference type="AlphaFoldDB" id="A0A4Y2KWW5"/>
<dbReference type="InterPro" id="IPR013087">
    <property type="entry name" value="Znf_C2H2_type"/>
</dbReference>
<keyword evidence="9" id="KW-0539">Nucleus</keyword>
<comment type="caution">
    <text evidence="15">The sequence shown here is derived from an EMBL/GenBank/DDBJ whole genome shotgun (WGS) entry which is preliminary data.</text>
</comment>
<keyword evidence="5" id="KW-0677">Repeat</keyword>
<dbReference type="Proteomes" id="UP000499080">
    <property type="component" value="Unassembled WGS sequence"/>
</dbReference>
<dbReference type="PROSITE" id="PS00028">
    <property type="entry name" value="ZINC_FINGER_C2H2_1"/>
    <property type="match status" value="3"/>
</dbReference>
<keyword evidence="3" id="KW-0217">Developmental protein</keyword>
<name>A0A4Y2KWW5_ARAVE</name>
<dbReference type="GO" id="GO:0035282">
    <property type="term" value="P:segmentation"/>
    <property type="evidence" value="ECO:0007669"/>
    <property type="project" value="UniProtKB-KW"/>
</dbReference>
<evidence type="ECO:0000256" key="9">
    <source>
        <dbReference type="ARBA" id="ARBA00023242"/>
    </source>
</evidence>
<reference evidence="15 16" key="1">
    <citation type="journal article" date="2019" name="Sci. Rep.">
        <title>Orb-weaving spider Araneus ventricosus genome elucidates the spidroin gene catalogue.</title>
        <authorList>
            <person name="Kono N."/>
            <person name="Nakamura H."/>
            <person name="Ohtoshi R."/>
            <person name="Moran D.A.P."/>
            <person name="Shinohara A."/>
            <person name="Yoshida Y."/>
            <person name="Fujiwara M."/>
            <person name="Mori M."/>
            <person name="Tomita M."/>
            <person name="Arakawa K."/>
        </authorList>
    </citation>
    <scope>NUCLEOTIDE SEQUENCE [LARGE SCALE GENOMIC DNA]</scope>
</reference>
<comment type="function">
    <text evidence="11">Krueppel is a gap class segmentation protein.</text>
</comment>
<feature type="domain" description="C2H2-type" evidence="14">
    <location>
        <begin position="130"/>
        <end position="157"/>
    </location>
</feature>
<dbReference type="GO" id="GO:0000978">
    <property type="term" value="F:RNA polymerase II cis-regulatory region sequence-specific DNA binding"/>
    <property type="evidence" value="ECO:0007669"/>
    <property type="project" value="TreeGrafter"/>
</dbReference>
<dbReference type="PROSITE" id="PS50157">
    <property type="entry name" value="ZINC_FINGER_C2H2_2"/>
    <property type="match status" value="3"/>
</dbReference>
<dbReference type="GO" id="GO:0008270">
    <property type="term" value="F:zinc ion binding"/>
    <property type="evidence" value="ECO:0007669"/>
    <property type="project" value="UniProtKB-KW"/>
</dbReference>